<dbReference type="InterPro" id="IPR036852">
    <property type="entry name" value="Peptidase_S8/S53_dom_sf"/>
</dbReference>
<dbReference type="PANTHER" id="PTHR43806:SF11">
    <property type="entry name" value="CEREVISIN-RELATED"/>
    <property type="match status" value="1"/>
</dbReference>
<organism evidence="7 8">
    <name type="scientific">Embleya scabrispora</name>
    <dbReference type="NCBI Taxonomy" id="159449"/>
    <lineage>
        <taxon>Bacteria</taxon>
        <taxon>Bacillati</taxon>
        <taxon>Actinomycetota</taxon>
        <taxon>Actinomycetes</taxon>
        <taxon>Kitasatosporales</taxon>
        <taxon>Streptomycetaceae</taxon>
        <taxon>Embleya</taxon>
    </lineage>
</organism>
<evidence type="ECO:0000313" key="8">
    <source>
        <dbReference type="Proteomes" id="UP000190037"/>
    </source>
</evidence>
<evidence type="ECO:0000256" key="2">
    <source>
        <dbReference type="ARBA" id="ARBA00022670"/>
    </source>
</evidence>
<evidence type="ECO:0000259" key="6">
    <source>
        <dbReference type="Pfam" id="PF00082"/>
    </source>
</evidence>
<keyword evidence="2" id="KW-0645">Protease</keyword>
<dbReference type="CDD" id="cd04077">
    <property type="entry name" value="Peptidases_S8_PCSK9_ProteinaseK_like"/>
    <property type="match status" value="1"/>
</dbReference>
<evidence type="ECO:0000256" key="1">
    <source>
        <dbReference type="ARBA" id="ARBA00011073"/>
    </source>
</evidence>
<dbReference type="RefSeq" id="WP_143658471.1">
    <property type="nucleotide sequence ID" value="NZ_MWQN01000006.1"/>
</dbReference>
<evidence type="ECO:0000256" key="3">
    <source>
        <dbReference type="ARBA" id="ARBA00022801"/>
    </source>
</evidence>
<dbReference type="GO" id="GO:0006508">
    <property type="term" value="P:proteolysis"/>
    <property type="evidence" value="ECO:0007669"/>
    <property type="project" value="UniProtKB-KW"/>
</dbReference>
<dbReference type="InterPro" id="IPR034193">
    <property type="entry name" value="PCSK9_ProteinaseK-like"/>
</dbReference>
<dbReference type="PROSITE" id="PS51892">
    <property type="entry name" value="SUBTILASE"/>
    <property type="match status" value="1"/>
</dbReference>
<dbReference type="GO" id="GO:0004252">
    <property type="term" value="F:serine-type endopeptidase activity"/>
    <property type="evidence" value="ECO:0007669"/>
    <property type="project" value="InterPro"/>
</dbReference>
<dbReference type="OrthoDB" id="9798386at2"/>
<evidence type="ECO:0000256" key="5">
    <source>
        <dbReference type="PROSITE-ProRule" id="PRU01240"/>
    </source>
</evidence>
<dbReference type="Proteomes" id="UP000190037">
    <property type="component" value="Unassembled WGS sequence"/>
</dbReference>
<keyword evidence="3" id="KW-0378">Hydrolase</keyword>
<comment type="caution">
    <text evidence="5">Lacks conserved residue(s) required for the propagation of feature annotation.</text>
</comment>
<dbReference type="InterPro" id="IPR015500">
    <property type="entry name" value="Peptidase_S8_subtilisin-rel"/>
</dbReference>
<evidence type="ECO:0000256" key="4">
    <source>
        <dbReference type="ARBA" id="ARBA00022825"/>
    </source>
</evidence>
<dbReference type="PRINTS" id="PR00723">
    <property type="entry name" value="SUBTILISIN"/>
</dbReference>
<keyword evidence="8" id="KW-1185">Reference proteome</keyword>
<proteinExistence type="inferred from homology"/>
<dbReference type="SUPFAM" id="SSF52743">
    <property type="entry name" value="Subtilisin-like"/>
    <property type="match status" value="1"/>
</dbReference>
<gene>
    <name evidence="7" type="ORF">B4N89_46585</name>
</gene>
<comment type="caution">
    <text evidence="7">The sequence shown here is derived from an EMBL/GenBank/DDBJ whole genome shotgun (WGS) entry which is preliminary data.</text>
</comment>
<dbReference type="AlphaFoldDB" id="A0A1T3NI87"/>
<feature type="domain" description="Peptidase S8/S53" evidence="6">
    <location>
        <begin position="61"/>
        <end position="291"/>
    </location>
</feature>
<dbReference type="InterPro" id="IPR000209">
    <property type="entry name" value="Peptidase_S8/S53_dom"/>
</dbReference>
<dbReference type="EMBL" id="MWQN01000006">
    <property type="protein sequence ID" value="OPC76498.1"/>
    <property type="molecule type" value="Genomic_DNA"/>
</dbReference>
<dbReference type="Pfam" id="PF00082">
    <property type="entry name" value="Peptidase_S8"/>
    <property type="match status" value="1"/>
</dbReference>
<accession>A0A1T3NI87</accession>
<sequence>MTRRGGWCHGVGVVVAAVVLTLNAPAGAWAVERPDSTWGLDRISHETLDKPYTYAYDESAGEGVTVYVVATGIRTTHAEFQTESGSRATWGFNAVDAQDSDCNGAGTHLAATVAGKTHGVANKARVVAVKAAGCGGTAAPATLVKAMNWVARTAVRNHSVVLLGLGGRRNPAVDAAVDTLHDAGITVVAPAGDESQDTKNVSPGRAPNAITVGAVDVNNTIAGFSNWGPGVDVFAPGVQVASAWTGDDGKTKSIDGTGSAAAHVAGLAAYFIARSGGSTPADAADKITNYALKDKVGGKIRTSPNRIAYNAYK</sequence>
<comment type="similarity">
    <text evidence="1 5">Belongs to the peptidase S8 family.</text>
</comment>
<evidence type="ECO:0000313" key="7">
    <source>
        <dbReference type="EMBL" id="OPC76498.1"/>
    </source>
</evidence>
<name>A0A1T3NI87_9ACTN</name>
<reference evidence="7 8" key="1">
    <citation type="submission" date="2017-03" db="EMBL/GenBank/DDBJ databases">
        <title>Draft genome sequence of Streptomyces scabrisporus NF3, endophyte isolated from Amphipterygium adstringens.</title>
        <authorList>
            <person name="Vazquez M."/>
            <person name="Ceapa C.D."/>
            <person name="Rodriguez Luna D."/>
            <person name="Sanchez Esquivel S."/>
        </authorList>
    </citation>
    <scope>NUCLEOTIDE SEQUENCE [LARGE SCALE GENOMIC DNA]</scope>
    <source>
        <strain evidence="7 8">NF3</strain>
    </source>
</reference>
<dbReference type="GO" id="GO:0005615">
    <property type="term" value="C:extracellular space"/>
    <property type="evidence" value="ECO:0007669"/>
    <property type="project" value="TreeGrafter"/>
</dbReference>
<dbReference type="InterPro" id="IPR050131">
    <property type="entry name" value="Peptidase_S8_subtilisin-like"/>
</dbReference>
<keyword evidence="4" id="KW-0720">Serine protease</keyword>
<dbReference type="PANTHER" id="PTHR43806">
    <property type="entry name" value="PEPTIDASE S8"/>
    <property type="match status" value="1"/>
</dbReference>
<dbReference type="STRING" id="159449.B4N89_46585"/>
<protein>
    <recommendedName>
        <fullName evidence="6">Peptidase S8/S53 domain-containing protein</fullName>
    </recommendedName>
</protein>
<dbReference type="Gene3D" id="3.40.50.200">
    <property type="entry name" value="Peptidase S8/S53 domain"/>
    <property type="match status" value="1"/>
</dbReference>